<dbReference type="GO" id="GO:0005524">
    <property type="term" value="F:ATP binding"/>
    <property type="evidence" value="ECO:0007669"/>
    <property type="project" value="UniProtKB-UniRule"/>
</dbReference>
<dbReference type="InterPro" id="IPR011009">
    <property type="entry name" value="Kinase-like_dom_sf"/>
</dbReference>
<evidence type="ECO:0000256" key="7">
    <source>
        <dbReference type="PROSITE-ProRule" id="PRU00191"/>
    </source>
</evidence>
<dbReference type="SUPFAM" id="SSF55550">
    <property type="entry name" value="SH2 domain"/>
    <property type="match status" value="1"/>
</dbReference>
<dbReference type="PRINTS" id="PR00109">
    <property type="entry name" value="TYRKINASE"/>
</dbReference>
<evidence type="ECO:0000313" key="12">
    <source>
        <dbReference type="Proteomes" id="UP000046395"/>
    </source>
</evidence>
<accession>A0A5S6QD47</accession>
<evidence type="ECO:0000256" key="3">
    <source>
        <dbReference type="ARBA" id="ARBA00022777"/>
    </source>
</evidence>
<dbReference type="InterPro" id="IPR036860">
    <property type="entry name" value="SH2_dom_sf"/>
</dbReference>
<evidence type="ECO:0000256" key="4">
    <source>
        <dbReference type="ARBA" id="ARBA00022840"/>
    </source>
</evidence>
<evidence type="ECO:0000259" key="10">
    <source>
        <dbReference type="PROSITE" id="PS50001"/>
    </source>
</evidence>
<evidence type="ECO:0000313" key="13">
    <source>
        <dbReference type="WBParaSite" id="TMUE_1000004862.1"/>
    </source>
</evidence>
<dbReference type="GO" id="GO:0004715">
    <property type="term" value="F:non-membrane spanning protein tyrosine kinase activity"/>
    <property type="evidence" value="ECO:0007669"/>
    <property type="project" value="UniProtKB-EC"/>
</dbReference>
<dbReference type="InterPro" id="IPR008266">
    <property type="entry name" value="Tyr_kinase_AS"/>
</dbReference>
<keyword evidence="4 8" id="KW-0067">ATP-binding</keyword>
<dbReference type="SMART" id="SM00252">
    <property type="entry name" value="SH2"/>
    <property type="match status" value="1"/>
</dbReference>
<dbReference type="WBParaSite" id="TMUE_1000004862.1">
    <property type="protein sequence ID" value="TMUE_1000004862.1"/>
    <property type="gene ID" value="WBGene00292770"/>
</dbReference>
<evidence type="ECO:0000256" key="8">
    <source>
        <dbReference type="PROSITE-ProRule" id="PRU10141"/>
    </source>
</evidence>
<evidence type="ECO:0000259" key="11">
    <source>
        <dbReference type="PROSITE" id="PS50011"/>
    </source>
</evidence>
<dbReference type="Proteomes" id="UP000046395">
    <property type="component" value="Unassembled WGS sequence"/>
</dbReference>
<evidence type="ECO:0000256" key="6">
    <source>
        <dbReference type="ARBA" id="ARBA00051245"/>
    </source>
</evidence>
<comment type="similarity">
    <text evidence="9">Belongs to the protein kinase superfamily. Tyr protein kinase family.</text>
</comment>
<dbReference type="PROSITE" id="PS00109">
    <property type="entry name" value="PROTEIN_KINASE_TYR"/>
    <property type="match status" value="1"/>
</dbReference>
<dbReference type="SMART" id="SM00219">
    <property type="entry name" value="TyrKc"/>
    <property type="match status" value="1"/>
</dbReference>
<keyword evidence="5 9" id="KW-0829">Tyrosine-protein kinase</keyword>
<name>A0A5S6QD47_TRIMR</name>
<reference evidence="13" key="1">
    <citation type="submission" date="2019-12" db="UniProtKB">
        <authorList>
            <consortium name="WormBaseParasite"/>
        </authorList>
    </citation>
    <scope>IDENTIFICATION</scope>
</reference>
<dbReference type="PROSITE" id="PS50011">
    <property type="entry name" value="PROTEIN_KINASE_DOM"/>
    <property type="match status" value="1"/>
</dbReference>
<dbReference type="EC" id="2.7.10.2" evidence="9"/>
<dbReference type="InterPro" id="IPR017441">
    <property type="entry name" value="Protein_kinase_ATP_BS"/>
</dbReference>
<protein>
    <recommendedName>
        <fullName evidence="9">Tyrosine-protein kinase</fullName>
        <ecNumber evidence="9">2.7.10.2</ecNumber>
    </recommendedName>
</protein>
<evidence type="ECO:0000256" key="5">
    <source>
        <dbReference type="ARBA" id="ARBA00023137"/>
    </source>
</evidence>
<dbReference type="Gene3D" id="1.10.510.10">
    <property type="entry name" value="Transferase(Phosphotransferase) domain 1"/>
    <property type="match status" value="1"/>
</dbReference>
<dbReference type="InterPro" id="IPR000719">
    <property type="entry name" value="Prot_kinase_dom"/>
</dbReference>
<dbReference type="InterPro" id="IPR020635">
    <property type="entry name" value="Tyr_kinase_cat_dom"/>
</dbReference>
<dbReference type="PROSITE" id="PS50001">
    <property type="entry name" value="SH2"/>
    <property type="match status" value="1"/>
</dbReference>
<keyword evidence="1 9" id="KW-0808">Transferase</keyword>
<dbReference type="AlphaFoldDB" id="A0A5S6QD47"/>
<feature type="domain" description="Protein kinase" evidence="11">
    <location>
        <begin position="157"/>
        <end position="428"/>
    </location>
</feature>
<evidence type="ECO:0000256" key="9">
    <source>
        <dbReference type="RuleBase" id="RU362096"/>
    </source>
</evidence>
<dbReference type="InterPro" id="IPR050198">
    <property type="entry name" value="Non-receptor_tyrosine_kinases"/>
</dbReference>
<dbReference type="Gene3D" id="3.30.505.10">
    <property type="entry name" value="SH2 domain"/>
    <property type="match status" value="1"/>
</dbReference>
<keyword evidence="7" id="KW-0727">SH2 domain</keyword>
<comment type="catalytic activity">
    <reaction evidence="6 9">
        <text>L-tyrosyl-[protein] + ATP = O-phospho-L-tyrosyl-[protein] + ADP + H(+)</text>
        <dbReference type="Rhea" id="RHEA:10596"/>
        <dbReference type="Rhea" id="RHEA-COMP:10136"/>
        <dbReference type="Rhea" id="RHEA-COMP:20101"/>
        <dbReference type="ChEBI" id="CHEBI:15378"/>
        <dbReference type="ChEBI" id="CHEBI:30616"/>
        <dbReference type="ChEBI" id="CHEBI:46858"/>
        <dbReference type="ChEBI" id="CHEBI:61978"/>
        <dbReference type="ChEBI" id="CHEBI:456216"/>
        <dbReference type="EC" id="2.7.10.2"/>
    </reaction>
</comment>
<keyword evidence="3 9" id="KW-0418">Kinase</keyword>
<evidence type="ECO:0000256" key="2">
    <source>
        <dbReference type="ARBA" id="ARBA00022741"/>
    </source>
</evidence>
<dbReference type="STRING" id="70415.A0A5S6QD47"/>
<feature type="binding site" evidence="8">
    <location>
        <position position="190"/>
    </location>
    <ligand>
        <name>ATP</name>
        <dbReference type="ChEBI" id="CHEBI:30616"/>
    </ligand>
</feature>
<feature type="domain" description="SH2" evidence="10">
    <location>
        <begin position="49"/>
        <end position="139"/>
    </location>
</feature>
<dbReference type="SUPFAM" id="SSF56112">
    <property type="entry name" value="Protein kinase-like (PK-like)"/>
    <property type="match status" value="1"/>
</dbReference>
<dbReference type="Pfam" id="PF00017">
    <property type="entry name" value="SH2"/>
    <property type="match status" value="1"/>
</dbReference>
<dbReference type="Pfam" id="PF07714">
    <property type="entry name" value="PK_Tyr_Ser-Thr"/>
    <property type="match status" value="1"/>
</dbReference>
<dbReference type="InterPro" id="IPR001245">
    <property type="entry name" value="Ser-Thr/Tyr_kinase_cat_dom"/>
</dbReference>
<organism evidence="12 13">
    <name type="scientific">Trichuris muris</name>
    <name type="common">Mouse whipworm</name>
    <dbReference type="NCBI Taxonomy" id="70415"/>
    <lineage>
        <taxon>Eukaryota</taxon>
        <taxon>Metazoa</taxon>
        <taxon>Ecdysozoa</taxon>
        <taxon>Nematoda</taxon>
        <taxon>Enoplea</taxon>
        <taxon>Dorylaimia</taxon>
        <taxon>Trichinellida</taxon>
        <taxon>Trichuridae</taxon>
        <taxon>Trichuris</taxon>
    </lineage>
</organism>
<dbReference type="PANTHER" id="PTHR24418">
    <property type="entry name" value="TYROSINE-PROTEIN KINASE"/>
    <property type="match status" value="1"/>
</dbReference>
<keyword evidence="12" id="KW-1185">Reference proteome</keyword>
<sequence>MGMDKSVNVQYTRDANVTRTTRNEDDSCSSLCTPPSSTEPLEIILAKDFYFGFLSVDDCEEFLVQEGDFLVRCLPDPSNSQRLLWIIAVKDVKGKIQHIPVTRDDEDQYVLMKRKFPSLVELVHHYHTSKEIVVVSVPVVLRRTAAKPKWMLTDSSVTMFAQIGKGQGGSVWAGTFGETCQLGRRPVAIKYLHEDANPAQVASFEKEARIHRRLSHSSIVQFVAIVIDKYPVRLVTELCDNNLKIHLKKNASKLAQKDKIQICLDVSEGLEYLIGKGYVHRDIAARNCLMKQGRVRITDLGLAVRFANLKPTEVGPEKLPIKTTAPEGLICKVFSEKSDVWAFGVLMWEVFTGGAEPYEDLINRLDKRNWGNLLVANILAGYRMPIPLGTPKNVESVIKNCWQRNPVKRPTFHMVRKMLSNKSTKKWYQRLPMLKK</sequence>
<dbReference type="CDD" id="cd00192">
    <property type="entry name" value="PTKc"/>
    <property type="match status" value="1"/>
</dbReference>
<dbReference type="PROSITE" id="PS00107">
    <property type="entry name" value="PROTEIN_KINASE_ATP"/>
    <property type="match status" value="1"/>
</dbReference>
<evidence type="ECO:0000256" key="1">
    <source>
        <dbReference type="ARBA" id="ARBA00022679"/>
    </source>
</evidence>
<keyword evidence="2 8" id="KW-0547">Nucleotide-binding</keyword>
<proteinExistence type="inferred from homology"/>
<dbReference type="InterPro" id="IPR000980">
    <property type="entry name" value="SH2"/>
</dbReference>